<keyword evidence="2" id="KW-0472">Membrane</keyword>
<protein>
    <submittedName>
        <fullName evidence="3">Uncharacterized protein</fullName>
    </submittedName>
</protein>
<sequence>MRLADLLRFQEENEPETPTLEAQNALRDGPEASQKPDDEELYAWEENLVKSGAGLPGIIVDVNLVRGGEPEPLDATQLAQLRGAQCGGDSGTVVGHYMLSIVCVVYYLAVADYHMVLLYEAVPGEGLFPEVTTASPPRNWQMEITNGEVATLQESGLSTTSIRRVEQLLAALDRHQEQGTGPEARWALSCLVARMESCAEALEALMEVFHRRLVPRGFLPVQRTPGTHHDRQRFYQWICQYNTLCVDAVARTMETPLQTDEVEDAQALDAGPPVSMEQPSSSSGPALTSLNRARSRSRTRGSSASSSSSSLATAEVTAEPAASVVDMEAEQMLQATLRGDPPVLPSWALPGLTPSELPGLWHEDSPVGVTSPVNEVAADASPSPLLSSTTSSTTRTWWQQIELVDMLTNTTSSASNTWQIVATLASTTSSTTSSWRPSWELGVWFQGEMLYWSNSTVWWTSSTTSTTSTSSSEMLWPGEVVRDTVNLQAILAGGVDRVQILQRLLERQRYLLHEQRLLNEALEELAFWLPHASAAIPFNAAGMEWTIWQSVQREAQFGSARSTSSTSRFALTPSFLLMPELPRSTEAVWQQFPPETPRSVIAGYRIVNLVQLHCFVIVPGKYVRRLRAVLMYRTLQIMFLVLLVLILNAVAVVLRMDPLRILLPLLLLARLRMVMLAIVALVLVWEILVVVW</sequence>
<evidence type="ECO:0000313" key="3">
    <source>
        <dbReference type="EMBL" id="OLQ08257.1"/>
    </source>
</evidence>
<comment type="caution">
    <text evidence="3">The sequence shown here is derived from an EMBL/GenBank/DDBJ whole genome shotgun (WGS) entry which is preliminary data.</text>
</comment>
<keyword evidence="4" id="KW-1185">Reference proteome</keyword>
<dbReference type="OrthoDB" id="436147at2759"/>
<keyword evidence="2" id="KW-0812">Transmembrane</keyword>
<organism evidence="3 4">
    <name type="scientific">Symbiodinium microadriaticum</name>
    <name type="common">Dinoflagellate</name>
    <name type="synonym">Zooxanthella microadriatica</name>
    <dbReference type="NCBI Taxonomy" id="2951"/>
    <lineage>
        <taxon>Eukaryota</taxon>
        <taxon>Sar</taxon>
        <taxon>Alveolata</taxon>
        <taxon>Dinophyceae</taxon>
        <taxon>Suessiales</taxon>
        <taxon>Symbiodiniaceae</taxon>
        <taxon>Symbiodinium</taxon>
    </lineage>
</organism>
<evidence type="ECO:0000256" key="1">
    <source>
        <dbReference type="SAM" id="MobiDB-lite"/>
    </source>
</evidence>
<feature type="region of interest" description="Disordered" evidence="1">
    <location>
        <begin position="270"/>
        <end position="319"/>
    </location>
</feature>
<gene>
    <name evidence="3" type="ORF">AK812_SmicGene8271</name>
</gene>
<name>A0A1Q9ELI3_SYMMI</name>
<dbReference type="EMBL" id="LSRX01000121">
    <property type="protein sequence ID" value="OLQ08257.1"/>
    <property type="molecule type" value="Genomic_DNA"/>
</dbReference>
<dbReference type="Proteomes" id="UP000186817">
    <property type="component" value="Unassembled WGS sequence"/>
</dbReference>
<feature type="transmembrane region" description="Helical" evidence="2">
    <location>
        <begin position="635"/>
        <end position="654"/>
    </location>
</feature>
<keyword evidence="2" id="KW-1133">Transmembrane helix</keyword>
<feature type="compositionally biased region" description="Low complexity" evidence="1">
    <location>
        <begin position="300"/>
        <end position="314"/>
    </location>
</feature>
<accession>A0A1Q9ELI3</accession>
<evidence type="ECO:0000313" key="4">
    <source>
        <dbReference type="Proteomes" id="UP000186817"/>
    </source>
</evidence>
<evidence type="ECO:0000256" key="2">
    <source>
        <dbReference type="SAM" id="Phobius"/>
    </source>
</evidence>
<dbReference type="AlphaFoldDB" id="A0A1Q9ELI3"/>
<feature type="transmembrane region" description="Helical" evidence="2">
    <location>
        <begin position="674"/>
        <end position="691"/>
    </location>
</feature>
<reference evidence="3 4" key="1">
    <citation type="submission" date="2016-02" db="EMBL/GenBank/DDBJ databases">
        <title>Genome analysis of coral dinoflagellate symbionts highlights evolutionary adaptations to a symbiotic lifestyle.</title>
        <authorList>
            <person name="Aranda M."/>
            <person name="Li Y."/>
            <person name="Liew Y.J."/>
            <person name="Baumgarten S."/>
            <person name="Simakov O."/>
            <person name="Wilson M."/>
            <person name="Piel J."/>
            <person name="Ashoor H."/>
            <person name="Bougouffa S."/>
            <person name="Bajic V.B."/>
            <person name="Ryu T."/>
            <person name="Ravasi T."/>
            <person name="Bayer T."/>
            <person name="Micklem G."/>
            <person name="Kim H."/>
            <person name="Bhak J."/>
            <person name="Lajeunesse T.C."/>
            <person name="Voolstra C.R."/>
        </authorList>
    </citation>
    <scope>NUCLEOTIDE SEQUENCE [LARGE SCALE GENOMIC DNA]</scope>
    <source>
        <strain evidence="3 4">CCMP2467</strain>
    </source>
</reference>
<feature type="region of interest" description="Disordered" evidence="1">
    <location>
        <begin position="1"/>
        <end position="36"/>
    </location>
</feature>
<proteinExistence type="predicted"/>